<comment type="caution">
    <text evidence="2">The sequence shown here is derived from an EMBL/GenBank/DDBJ whole genome shotgun (WGS) entry which is preliminary data.</text>
</comment>
<feature type="compositionally biased region" description="Low complexity" evidence="1">
    <location>
        <begin position="45"/>
        <end position="76"/>
    </location>
</feature>
<feature type="non-terminal residue" evidence="2">
    <location>
        <position position="1"/>
    </location>
</feature>
<evidence type="ECO:0000256" key="1">
    <source>
        <dbReference type="SAM" id="MobiDB-lite"/>
    </source>
</evidence>
<dbReference type="EMBL" id="JAHWGI010000011">
    <property type="protein sequence ID" value="KAK3907518.1"/>
    <property type="molecule type" value="Genomic_DNA"/>
</dbReference>
<keyword evidence="3" id="KW-1185">Reference proteome</keyword>
<feature type="compositionally biased region" description="Low complexity" evidence="1">
    <location>
        <begin position="213"/>
        <end position="224"/>
    </location>
</feature>
<feature type="compositionally biased region" description="Basic and acidic residues" evidence="1">
    <location>
        <begin position="620"/>
        <end position="629"/>
    </location>
</feature>
<feature type="compositionally biased region" description="Polar residues" evidence="1">
    <location>
        <begin position="111"/>
        <end position="131"/>
    </location>
</feature>
<feature type="compositionally biased region" description="Low complexity" evidence="1">
    <location>
        <begin position="672"/>
        <end position="681"/>
    </location>
</feature>
<evidence type="ECO:0000313" key="3">
    <source>
        <dbReference type="Proteomes" id="UP001219518"/>
    </source>
</evidence>
<gene>
    <name evidence="2" type="ORF">KUF71_003017</name>
</gene>
<sequence length="690" mass="71085">MMILFAHLSGLPSPFSGKPGAATSIPVPATSTPLRRNPPDKARHLLPPGALAQPPGSPLASASSSRSTSPSSAAHSFIPKPGNRGSLTEKHLNGNGRQHSQIRAPAVASPYSANAAPQQASNGHNGKNSSMLDKFKLFNNKDKTDKIKSSSSGTTGVSKRTSSSSGFSSARSERSDSSTSLCSDAKPGSRDSHIGQPAAAPAAHHADSPSPKPSLSLRSKISRSGAKEAGKQHGSSPKSSRREDKQGKQQQQQLQHAGGGIAVSGSVCGVVSRASTGSSGLVPPRVSSSTPTARLSAATPEHERPPPTTPAPAPPLVVSRAGSAGSAGSAATPERERAPSMRDSGVSDLRSGSNSTASSPPANGPGSGPGSVYNGSMSPLPTSPLPNGQPAGHPGHHLNPLNGHNGHLNGHNGNLNGHNGYHHNGHHNGHLNGFPNNGQQHLAPAAAPPAAPPTGLGTGIPKPTAAVKGTTKPPRPDSNGSLISLKQQQDLQVIKPKQSPSKEEVNDLVSSVNSINASLSVALVSPMPQNDLNESKTDSSNSTGRSNSSDGSIVFRPNESDTSSAIIKETNGQHSAEGSFDDEDSTMNVKPMQPLLQGYHRSARSLGSGLGPAKPNKYYNKVEQRHSGEPDAAEPSSGYVSDGDVLRRRPNQVGLPDVNDGYMSDAGVYAAQQQQQQQQQQRGYDSSPHS</sequence>
<feature type="compositionally biased region" description="Low complexity" evidence="1">
    <location>
        <begin position="149"/>
        <end position="170"/>
    </location>
</feature>
<name>A0AAE1L5G8_9NEOP</name>
<feature type="compositionally biased region" description="Polar residues" evidence="1">
    <location>
        <begin position="560"/>
        <end position="576"/>
    </location>
</feature>
<protein>
    <submittedName>
        <fullName evidence="2">Protein sickie</fullName>
    </submittedName>
</protein>
<feature type="compositionally biased region" description="Basic residues" evidence="1">
    <location>
        <begin position="420"/>
        <end position="429"/>
    </location>
</feature>
<proteinExistence type="predicted"/>
<feature type="region of interest" description="Disordered" evidence="1">
    <location>
        <begin position="272"/>
        <end position="484"/>
    </location>
</feature>
<feature type="compositionally biased region" description="Low complexity" evidence="1">
    <location>
        <begin position="397"/>
        <end position="419"/>
    </location>
</feature>
<feature type="region of interest" description="Disordered" evidence="1">
    <location>
        <begin position="526"/>
        <end position="589"/>
    </location>
</feature>
<organism evidence="2 3">
    <name type="scientific">Frankliniella fusca</name>
    <dbReference type="NCBI Taxonomy" id="407009"/>
    <lineage>
        <taxon>Eukaryota</taxon>
        <taxon>Metazoa</taxon>
        <taxon>Ecdysozoa</taxon>
        <taxon>Arthropoda</taxon>
        <taxon>Hexapoda</taxon>
        <taxon>Insecta</taxon>
        <taxon>Pterygota</taxon>
        <taxon>Neoptera</taxon>
        <taxon>Paraneoptera</taxon>
        <taxon>Thysanoptera</taxon>
        <taxon>Terebrantia</taxon>
        <taxon>Thripoidea</taxon>
        <taxon>Thripidae</taxon>
        <taxon>Frankliniella</taxon>
    </lineage>
</organism>
<feature type="compositionally biased region" description="Low complexity" evidence="1">
    <location>
        <begin position="321"/>
        <end position="331"/>
    </location>
</feature>
<feature type="compositionally biased region" description="Low complexity" evidence="1">
    <location>
        <begin position="351"/>
        <end position="361"/>
    </location>
</feature>
<reference evidence="2" key="1">
    <citation type="submission" date="2021-07" db="EMBL/GenBank/DDBJ databases">
        <authorList>
            <person name="Catto M.A."/>
            <person name="Jacobson A."/>
            <person name="Kennedy G."/>
            <person name="Labadie P."/>
            <person name="Hunt B.G."/>
            <person name="Srinivasan R."/>
        </authorList>
    </citation>
    <scope>NUCLEOTIDE SEQUENCE</scope>
    <source>
        <strain evidence="2">PL_HMW_Pooled</strain>
        <tissue evidence="2">Head</tissue>
    </source>
</reference>
<dbReference type="Proteomes" id="UP001219518">
    <property type="component" value="Unassembled WGS sequence"/>
</dbReference>
<reference evidence="2" key="2">
    <citation type="journal article" date="2023" name="BMC Genomics">
        <title>Pest status, molecular evolution, and epigenetic factors derived from the genome assembly of Frankliniella fusca, a thysanopteran phytovirus vector.</title>
        <authorList>
            <person name="Catto M.A."/>
            <person name="Labadie P.E."/>
            <person name="Jacobson A.L."/>
            <person name="Kennedy G.G."/>
            <person name="Srinivasan R."/>
            <person name="Hunt B.G."/>
        </authorList>
    </citation>
    <scope>NUCLEOTIDE SEQUENCE</scope>
    <source>
        <strain evidence="2">PL_HMW_Pooled</strain>
    </source>
</reference>
<dbReference type="AlphaFoldDB" id="A0AAE1L5G8"/>
<feature type="region of interest" description="Disordered" evidence="1">
    <location>
        <begin position="603"/>
        <end position="690"/>
    </location>
</feature>
<accession>A0AAE1L5G8</accession>
<feature type="compositionally biased region" description="Low complexity" evidence="1">
    <location>
        <begin position="538"/>
        <end position="552"/>
    </location>
</feature>
<feature type="region of interest" description="Disordered" evidence="1">
    <location>
        <begin position="143"/>
        <end position="260"/>
    </location>
</feature>
<evidence type="ECO:0000313" key="2">
    <source>
        <dbReference type="EMBL" id="KAK3907518.1"/>
    </source>
</evidence>
<feature type="compositionally biased region" description="Pro residues" evidence="1">
    <location>
        <begin position="306"/>
        <end position="315"/>
    </location>
</feature>
<feature type="region of interest" description="Disordered" evidence="1">
    <location>
        <begin position="13"/>
        <end position="131"/>
    </location>
</feature>